<dbReference type="InterPro" id="IPR010435">
    <property type="entry name" value="C5a/SBT2-like_Fn3"/>
</dbReference>
<keyword evidence="2" id="KW-0134">Cell wall</keyword>
<dbReference type="Gene3D" id="3.50.30.30">
    <property type="match status" value="1"/>
</dbReference>
<organism evidence="13 14">
    <name type="scientific">Calocera cornea HHB12733</name>
    <dbReference type="NCBI Taxonomy" id="1353952"/>
    <lineage>
        <taxon>Eukaryota</taxon>
        <taxon>Fungi</taxon>
        <taxon>Dikarya</taxon>
        <taxon>Basidiomycota</taxon>
        <taxon>Agaricomycotina</taxon>
        <taxon>Dacrymycetes</taxon>
        <taxon>Dacrymycetales</taxon>
        <taxon>Dacrymycetaceae</taxon>
        <taxon>Calocera</taxon>
    </lineage>
</organism>
<proteinExistence type="inferred from homology"/>
<dbReference type="Pfam" id="PF02225">
    <property type="entry name" value="PA"/>
    <property type="match status" value="1"/>
</dbReference>
<evidence type="ECO:0000259" key="11">
    <source>
        <dbReference type="Pfam" id="PF02225"/>
    </source>
</evidence>
<dbReference type="InterPro" id="IPR023828">
    <property type="entry name" value="Peptidase_S8_Ser-AS"/>
</dbReference>
<evidence type="ECO:0000313" key="13">
    <source>
        <dbReference type="EMBL" id="KZT62014.1"/>
    </source>
</evidence>
<dbReference type="GO" id="GO:0005615">
    <property type="term" value="C:extracellular space"/>
    <property type="evidence" value="ECO:0007669"/>
    <property type="project" value="TreeGrafter"/>
</dbReference>
<keyword evidence="14" id="KW-1185">Reference proteome</keyword>
<dbReference type="EMBL" id="KV423919">
    <property type="protein sequence ID" value="KZT62014.1"/>
    <property type="molecule type" value="Genomic_DNA"/>
</dbReference>
<feature type="chain" id="PRO_5007860142" evidence="9">
    <location>
        <begin position="19"/>
        <end position="872"/>
    </location>
</feature>
<dbReference type="InterPro" id="IPR015500">
    <property type="entry name" value="Peptidase_S8_subtilisin-rel"/>
</dbReference>
<dbReference type="Pfam" id="PF00082">
    <property type="entry name" value="Peptidase_S8"/>
    <property type="match status" value="1"/>
</dbReference>
<dbReference type="InterPro" id="IPR034187">
    <property type="entry name" value="Peptidases_S8_5"/>
</dbReference>
<feature type="domain" description="PA" evidence="11">
    <location>
        <begin position="364"/>
        <end position="426"/>
    </location>
</feature>
<dbReference type="PROSITE" id="PS00137">
    <property type="entry name" value="SUBTILASE_HIS"/>
    <property type="match status" value="1"/>
</dbReference>
<dbReference type="SUPFAM" id="SSF52025">
    <property type="entry name" value="PA domain"/>
    <property type="match status" value="1"/>
</dbReference>
<dbReference type="GO" id="GO:0006508">
    <property type="term" value="P:proteolysis"/>
    <property type="evidence" value="ECO:0007669"/>
    <property type="project" value="UniProtKB-KW"/>
</dbReference>
<dbReference type="Proteomes" id="UP000076842">
    <property type="component" value="Unassembled WGS sequence"/>
</dbReference>
<keyword evidence="2" id="KW-0964">Secreted</keyword>
<dbReference type="GO" id="GO:0004252">
    <property type="term" value="F:serine-type endopeptidase activity"/>
    <property type="evidence" value="ECO:0007669"/>
    <property type="project" value="UniProtKB-UniRule"/>
</dbReference>
<dbReference type="SUPFAM" id="SSF52743">
    <property type="entry name" value="Subtilisin-like"/>
    <property type="match status" value="1"/>
</dbReference>
<evidence type="ECO:0000256" key="5">
    <source>
        <dbReference type="ARBA" id="ARBA00022801"/>
    </source>
</evidence>
<gene>
    <name evidence="13" type="ORF">CALCODRAFT_514387</name>
</gene>
<feature type="domain" description="C5a peptidase/Subtilisin-like protease SBT2-like Fn3-like" evidence="12">
    <location>
        <begin position="591"/>
        <end position="696"/>
    </location>
</feature>
<dbReference type="PANTHER" id="PTHR43806">
    <property type="entry name" value="PEPTIDASE S8"/>
    <property type="match status" value="1"/>
</dbReference>
<dbReference type="PRINTS" id="PR00723">
    <property type="entry name" value="SUBTILISIN"/>
</dbReference>
<dbReference type="CDD" id="cd07489">
    <property type="entry name" value="Peptidases_S8_5"/>
    <property type="match status" value="1"/>
</dbReference>
<dbReference type="InParanoid" id="A0A165JLY4"/>
<dbReference type="Gene3D" id="3.40.50.200">
    <property type="entry name" value="Peptidase S8/S53 domain"/>
    <property type="match status" value="1"/>
</dbReference>
<evidence type="ECO:0000256" key="7">
    <source>
        <dbReference type="PIRSR" id="PIRSR615500-1"/>
    </source>
</evidence>
<evidence type="ECO:0000256" key="6">
    <source>
        <dbReference type="ARBA" id="ARBA00022825"/>
    </source>
</evidence>
<feature type="domain" description="Peptidase S8/S53" evidence="10">
    <location>
        <begin position="142"/>
        <end position="547"/>
    </location>
</feature>
<evidence type="ECO:0000313" key="14">
    <source>
        <dbReference type="Proteomes" id="UP000076842"/>
    </source>
</evidence>
<keyword evidence="4 9" id="KW-0732">Signal</keyword>
<feature type="active site" description="Charge relay system" evidence="7 8">
    <location>
        <position position="513"/>
    </location>
</feature>
<evidence type="ECO:0000256" key="4">
    <source>
        <dbReference type="ARBA" id="ARBA00022729"/>
    </source>
</evidence>
<name>A0A165JLY4_9BASI</name>
<dbReference type="AlphaFoldDB" id="A0A165JLY4"/>
<evidence type="ECO:0000256" key="9">
    <source>
        <dbReference type="SAM" id="SignalP"/>
    </source>
</evidence>
<dbReference type="InterPro" id="IPR000209">
    <property type="entry name" value="Peptidase_S8/S53_dom"/>
</dbReference>
<feature type="active site" description="Charge relay system" evidence="7 8">
    <location>
        <position position="151"/>
    </location>
</feature>
<evidence type="ECO:0000256" key="3">
    <source>
        <dbReference type="ARBA" id="ARBA00022670"/>
    </source>
</evidence>
<evidence type="ECO:0000256" key="8">
    <source>
        <dbReference type="PROSITE-ProRule" id="PRU01240"/>
    </source>
</evidence>
<keyword evidence="5 8" id="KW-0378">Hydrolase</keyword>
<feature type="active site" description="Charge relay system" evidence="7 8">
    <location>
        <position position="201"/>
    </location>
</feature>
<dbReference type="CDD" id="cd02124">
    <property type="entry name" value="PA_PoS1_like"/>
    <property type="match status" value="1"/>
</dbReference>
<dbReference type="PANTHER" id="PTHR43806:SF66">
    <property type="entry name" value="SERIN ENDOPEPTIDASE"/>
    <property type="match status" value="1"/>
</dbReference>
<dbReference type="OrthoDB" id="206201at2759"/>
<reference evidence="13 14" key="1">
    <citation type="journal article" date="2016" name="Mol. Biol. Evol.">
        <title>Comparative Genomics of Early-Diverging Mushroom-Forming Fungi Provides Insights into the Origins of Lignocellulose Decay Capabilities.</title>
        <authorList>
            <person name="Nagy L.G."/>
            <person name="Riley R."/>
            <person name="Tritt A."/>
            <person name="Adam C."/>
            <person name="Daum C."/>
            <person name="Floudas D."/>
            <person name="Sun H."/>
            <person name="Yadav J.S."/>
            <person name="Pangilinan J."/>
            <person name="Larsson K.H."/>
            <person name="Matsuura K."/>
            <person name="Barry K."/>
            <person name="Labutti K."/>
            <person name="Kuo R."/>
            <person name="Ohm R.A."/>
            <person name="Bhattacharya S.S."/>
            <person name="Shirouzu T."/>
            <person name="Yoshinaga Y."/>
            <person name="Martin F.M."/>
            <person name="Grigoriev I.V."/>
            <person name="Hibbett D.S."/>
        </authorList>
    </citation>
    <scope>NUCLEOTIDE SEQUENCE [LARGE SCALE GENOMIC DNA]</scope>
    <source>
        <strain evidence="13 14">HHB12733</strain>
    </source>
</reference>
<dbReference type="InterPro" id="IPR046450">
    <property type="entry name" value="PA_dom_sf"/>
</dbReference>
<dbReference type="Pfam" id="PF06280">
    <property type="entry name" value="fn3_5"/>
    <property type="match status" value="1"/>
</dbReference>
<dbReference type="InterPro" id="IPR022398">
    <property type="entry name" value="Peptidase_S8_His-AS"/>
</dbReference>
<keyword evidence="3 8" id="KW-0645">Protease</keyword>
<dbReference type="InterPro" id="IPR003137">
    <property type="entry name" value="PA_domain"/>
</dbReference>
<comment type="similarity">
    <text evidence="1 8">Belongs to the peptidase S8 family.</text>
</comment>
<feature type="signal peptide" evidence="9">
    <location>
        <begin position="1"/>
        <end position="18"/>
    </location>
</feature>
<evidence type="ECO:0000259" key="12">
    <source>
        <dbReference type="Pfam" id="PF06280"/>
    </source>
</evidence>
<keyword evidence="6 8" id="KW-0720">Serine protease</keyword>
<dbReference type="GO" id="GO:0016020">
    <property type="term" value="C:membrane"/>
    <property type="evidence" value="ECO:0007669"/>
    <property type="project" value="InterPro"/>
</dbReference>
<evidence type="ECO:0000259" key="10">
    <source>
        <dbReference type="Pfam" id="PF00082"/>
    </source>
</evidence>
<dbReference type="PROSITE" id="PS51892">
    <property type="entry name" value="SUBTILASE"/>
    <property type="match status" value="1"/>
</dbReference>
<accession>A0A165JLY4</accession>
<evidence type="ECO:0000256" key="1">
    <source>
        <dbReference type="ARBA" id="ARBA00011073"/>
    </source>
</evidence>
<dbReference type="InterPro" id="IPR050131">
    <property type="entry name" value="Peptidase_S8_subtilisin-like"/>
</dbReference>
<sequence length="872" mass="92338">MRVNGAVSLLGLALTAYALKIVPNAYIVEFESSIDLTRRVPPHAAFYAELESAGVSYSVRTEYDVPELFVGTAIELGDASHYQALSSIGGVKAIKPLHLVSRPKPVNIMTWASGENPPYLPDTESTHVMTGVDKLHAEGFTGRDIKVGIIDTGTDYTNPWLGGCFGSGCKVALGWDLVGDAYNGTNLPMPDPDPLDQCEGHGTHVAGIIGANPGNFYGISGVAYDATLASYRVFGCNADSGEDVIINAMIMAYNDSCDVINLSLGGVQGWTSSQGAVVASRLADLGMIVAISAGNDGANGAWYASDPAEGQSVISVASVDNVVTPIQNFTLSDGYGPVPYYQAVPYSIDGPIPFFVTSFNTTNTTDACNPFPDDTPDLSGYVTLIRRGTCPFLTKAANAEAKGAIWVLIYDNIDESSLLAISENNRTMSLISQADGIHIVNAIANGENITATFLQNTVANIANPATGGLISTFSSIGPTYDMFFKPSVAAPGGNILSTFPVNFGSFATISGTSMSSPFVAGSSALLVQAKGRSTSNALRARDLLETTGKVIPASYNDTSILQTAAQQGSGLINVWNAIHYSTLLTPGELLLNDTANFKGDQTIKVFNTGVEKQFYTIKHVPAGTVITYNDSLAINSPLPFSDVTANVHIFPSSFSLFPGQALNVSLKFIPPTAVDPTTFPVYSGYIMVESDSGESLHSSYLGVAGSLATAHIIDNTDAFFGPGNTLPLLTDATGININYTDLAAEYFTMTPDDQPTLYMRFLFGTFLAYVDLVSASLNLEKREASSFRGLPLLGNILELDQWPRSSSATDAADNGFFPFQWNGTCANGSYAANGEYKMVLRALRVLGDPANDADWEAWMSPIFGVNITAGGP</sequence>
<evidence type="ECO:0000256" key="2">
    <source>
        <dbReference type="ARBA" id="ARBA00022512"/>
    </source>
</evidence>
<protein>
    <submittedName>
        <fullName evidence="13">Subtilisin-like protease</fullName>
    </submittedName>
</protein>
<dbReference type="STRING" id="1353952.A0A165JLY4"/>
<dbReference type="InterPro" id="IPR036852">
    <property type="entry name" value="Peptidase_S8/S53_dom_sf"/>
</dbReference>
<dbReference type="PROSITE" id="PS00138">
    <property type="entry name" value="SUBTILASE_SER"/>
    <property type="match status" value="1"/>
</dbReference>